<dbReference type="AlphaFoldDB" id="A0A382P2J8"/>
<keyword evidence="2" id="KW-0413">Isomerase</keyword>
<evidence type="ECO:0000313" key="3">
    <source>
        <dbReference type="EMBL" id="SVC67619.1"/>
    </source>
</evidence>
<dbReference type="EMBL" id="UINC01104460">
    <property type="protein sequence ID" value="SVC67619.1"/>
    <property type="molecule type" value="Genomic_DNA"/>
</dbReference>
<comment type="similarity">
    <text evidence="1">Belongs to the LacAB/RpiB family.</text>
</comment>
<organism evidence="3">
    <name type="scientific">marine metagenome</name>
    <dbReference type="NCBI Taxonomy" id="408172"/>
    <lineage>
        <taxon>unclassified sequences</taxon>
        <taxon>metagenomes</taxon>
        <taxon>ecological metagenomes</taxon>
    </lineage>
</organism>
<reference evidence="3" key="1">
    <citation type="submission" date="2018-05" db="EMBL/GenBank/DDBJ databases">
        <authorList>
            <person name="Lanie J.A."/>
            <person name="Ng W.-L."/>
            <person name="Kazmierczak K.M."/>
            <person name="Andrzejewski T.M."/>
            <person name="Davidsen T.M."/>
            <person name="Wayne K.J."/>
            <person name="Tettelin H."/>
            <person name="Glass J.I."/>
            <person name="Rusch D."/>
            <person name="Podicherti R."/>
            <person name="Tsui H.-C.T."/>
            <person name="Winkler M.E."/>
        </authorList>
    </citation>
    <scope>NUCLEOTIDE SEQUENCE</scope>
</reference>
<feature type="non-terminal residue" evidence="3">
    <location>
        <position position="95"/>
    </location>
</feature>
<feature type="non-terminal residue" evidence="3">
    <location>
        <position position="1"/>
    </location>
</feature>
<sequence length="95" mass="10167">VKIAIASDHAGFSYKAKIIDWLLENGHHVEDFGTDTTEPCNYPDYIRPAALSVSQGNSERAIVLGGSGNGEAIVANRIPGVRCVLAWDRNSAELG</sequence>
<protein>
    <recommendedName>
        <fullName evidence="4">Ribose-5-phosphate isomerase</fullName>
    </recommendedName>
</protein>
<dbReference type="InterPro" id="IPR003500">
    <property type="entry name" value="RpiB_LacA_LacB"/>
</dbReference>
<dbReference type="InterPro" id="IPR051812">
    <property type="entry name" value="SPI_LacAB/RpiB"/>
</dbReference>
<gene>
    <name evidence="3" type="ORF">METZ01_LOCUS320473</name>
</gene>
<dbReference type="Pfam" id="PF02502">
    <property type="entry name" value="LacAB_rpiB"/>
    <property type="match status" value="1"/>
</dbReference>
<dbReference type="Gene3D" id="3.40.1400.10">
    <property type="entry name" value="Sugar-phosphate isomerase, RpiB/LacA/LacB"/>
    <property type="match status" value="1"/>
</dbReference>
<dbReference type="GO" id="GO:0016853">
    <property type="term" value="F:isomerase activity"/>
    <property type="evidence" value="ECO:0007669"/>
    <property type="project" value="UniProtKB-KW"/>
</dbReference>
<dbReference type="InterPro" id="IPR036569">
    <property type="entry name" value="RpiB_LacA_LacB_sf"/>
</dbReference>
<evidence type="ECO:0000256" key="1">
    <source>
        <dbReference type="ARBA" id="ARBA00008754"/>
    </source>
</evidence>
<accession>A0A382P2J8</accession>
<evidence type="ECO:0000256" key="2">
    <source>
        <dbReference type="ARBA" id="ARBA00023235"/>
    </source>
</evidence>
<evidence type="ECO:0008006" key="4">
    <source>
        <dbReference type="Google" id="ProtNLM"/>
    </source>
</evidence>
<dbReference type="SUPFAM" id="SSF89623">
    <property type="entry name" value="Ribose/Galactose isomerase RpiB/AlsB"/>
    <property type="match status" value="1"/>
</dbReference>
<dbReference type="PANTHER" id="PTHR43732">
    <property type="entry name" value="RIBOSE 5-PHOSPHATE ISOMERASE-RELATED"/>
    <property type="match status" value="1"/>
</dbReference>
<proteinExistence type="inferred from homology"/>
<dbReference type="PANTHER" id="PTHR43732:SF1">
    <property type="entry name" value="RIBOSE 5-PHOSPHATE ISOMERASE"/>
    <property type="match status" value="1"/>
</dbReference>
<dbReference type="GO" id="GO:0005975">
    <property type="term" value="P:carbohydrate metabolic process"/>
    <property type="evidence" value="ECO:0007669"/>
    <property type="project" value="InterPro"/>
</dbReference>
<name>A0A382P2J8_9ZZZZ</name>